<feature type="transmembrane region" description="Helical" evidence="2">
    <location>
        <begin position="102"/>
        <end position="121"/>
    </location>
</feature>
<dbReference type="InterPro" id="IPR001932">
    <property type="entry name" value="PPM-type_phosphatase-like_dom"/>
</dbReference>
<dbReference type="KEGG" id="laj:A0128_04070"/>
<dbReference type="SUPFAM" id="SSF81606">
    <property type="entry name" value="PP2C-like"/>
    <property type="match status" value="1"/>
</dbReference>
<gene>
    <name evidence="4" type="ORF">A0128_04070</name>
</gene>
<organism evidence="4 5">
    <name type="scientific">Leptospira tipperaryensis</name>
    <dbReference type="NCBI Taxonomy" id="2564040"/>
    <lineage>
        <taxon>Bacteria</taxon>
        <taxon>Pseudomonadati</taxon>
        <taxon>Spirochaetota</taxon>
        <taxon>Spirochaetia</taxon>
        <taxon>Leptospirales</taxon>
        <taxon>Leptospiraceae</taxon>
        <taxon>Leptospira</taxon>
    </lineage>
</organism>
<dbReference type="EMBL" id="CP015217">
    <property type="protein sequence ID" value="AOP35893.1"/>
    <property type="molecule type" value="Genomic_DNA"/>
</dbReference>
<dbReference type="PANTHER" id="PTHR43156:SF2">
    <property type="entry name" value="STAGE II SPORULATION PROTEIN E"/>
    <property type="match status" value="1"/>
</dbReference>
<accession>A0A1D7V233</accession>
<dbReference type="Gene3D" id="3.60.40.10">
    <property type="entry name" value="PPM-type phosphatase domain"/>
    <property type="match status" value="1"/>
</dbReference>
<keyword evidence="2" id="KW-0812">Transmembrane</keyword>
<feature type="transmembrane region" description="Helical" evidence="2">
    <location>
        <begin position="151"/>
        <end position="171"/>
    </location>
</feature>
<evidence type="ECO:0000259" key="3">
    <source>
        <dbReference type="SMART" id="SM00331"/>
    </source>
</evidence>
<evidence type="ECO:0000256" key="2">
    <source>
        <dbReference type="SAM" id="Phobius"/>
    </source>
</evidence>
<dbReference type="PANTHER" id="PTHR43156">
    <property type="entry name" value="STAGE II SPORULATION PROTEIN E-RELATED"/>
    <property type="match status" value="1"/>
</dbReference>
<protein>
    <submittedName>
        <fullName evidence="4">Serine/threonine protein phosphatase</fullName>
    </submittedName>
</protein>
<keyword evidence="2" id="KW-1133">Transmembrane helix</keyword>
<evidence type="ECO:0000256" key="1">
    <source>
        <dbReference type="ARBA" id="ARBA00022801"/>
    </source>
</evidence>
<dbReference type="Proteomes" id="UP000094197">
    <property type="component" value="Chromosome 1"/>
</dbReference>
<keyword evidence="1" id="KW-0378">Hydrolase</keyword>
<feature type="domain" description="PPM-type phosphatase" evidence="3">
    <location>
        <begin position="228"/>
        <end position="446"/>
    </location>
</feature>
<evidence type="ECO:0000313" key="5">
    <source>
        <dbReference type="Proteomes" id="UP000094197"/>
    </source>
</evidence>
<dbReference type="InterPro" id="IPR036457">
    <property type="entry name" value="PPM-type-like_dom_sf"/>
</dbReference>
<evidence type="ECO:0000313" key="4">
    <source>
        <dbReference type="EMBL" id="AOP35893.1"/>
    </source>
</evidence>
<keyword evidence="2" id="KW-0472">Membrane</keyword>
<proteinExistence type="predicted"/>
<dbReference type="InterPro" id="IPR052016">
    <property type="entry name" value="Bact_Sigma-Reg"/>
</dbReference>
<dbReference type="SMART" id="SM00331">
    <property type="entry name" value="PP2C_SIG"/>
    <property type="match status" value="1"/>
</dbReference>
<dbReference type="AlphaFoldDB" id="A0A1D7V233"/>
<name>A0A1D7V233_9LEPT</name>
<dbReference type="Pfam" id="PF07228">
    <property type="entry name" value="SpoIIE"/>
    <property type="match status" value="1"/>
</dbReference>
<reference evidence="4 5" key="1">
    <citation type="submission" date="2016-04" db="EMBL/GenBank/DDBJ databases">
        <title>Complete genome seqeunce of Leptospira alstonii serovar Room22.</title>
        <authorList>
            <person name="Nally J.E."/>
            <person name="Bayles D.O."/>
            <person name="Hurley D."/>
            <person name="Fanning S."/>
            <person name="McMahon B.J."/>
            <person name="Arent Z."/>
        </authorList>
    </citation>
    <scope>NUCLEOTIDE SEQUENCE [LARGE SCALE GENOMIC DNA]</scope>
    <source>
        <strain evidence="4 5">GWTS #1</strain>
    </source>
</reference>
<sequence>MTKFFLQLKKTLKSEITFSLLQGAFGVVIFWAVLRFYLRDSVTPEPQWVILNFLYTVAVTLYSNFRMVTGRWSALLWANRSLLFSLPLPAFYGYFTFLAPEYFPVMFVFVISIQLPVLGLARSIYSTLWFITYYFVFFTLLIVFNPEYLQLHIKSIFVFLIVFFLMHVWLLRASESVRNMGNQLTRHLVETKKHKRNIQRLNRVQALDLTLARRVQQDTLPDLTRVKRPDLILAAKYFSLEKIGGDFYDVVDLGEDRIGFFISDVSGHGVASALVTMMTKAAFRNHCQEVKEPELLLSLVNRSLCGILEKQDLFVTAFYCILDKEGMLTYASAGHQPALVVRGNYTEIHELKSENTFILGIEPNWKYYSSKHQLKKNDKLILFTDGLIEAKNKMGRDYGESCFEEFLLANAKQPAGAFLDLMMFDLEEFMNGKPPEDDIAILCVDYRPIGPSLLTESDPL</sequence>
<keyword evidence="5" id="KW-1185">Reference proteome</keyword>
<feature type="transmembrane region" description="Helical" evidence="2">
    <location>
        <begin position="12"/>
        <end position="34"/>
    </location>
</feature>
<feature type="transmembrane region" description="Helical" evidence="2">
    <location>
        <begin position="128"/>
        <end position="145"/>
    </location>
</feature>
<dbReference type="GO" id="GO:0016791">
    <property type="term" value="F:phosphatase activity"/>
    <property type="evidence" value="ECO:0007669"/>
    <property type="project" value="TreeGrafter"/>
</dbReference>
<feature type="transmembrane region" description="Helical" evidence="2">
    <location>
        <begin position="46"/>
        <end position="65"/>
    </location>
</feature>
<dbReference type="OrthoDB" id="9763484at2"/>
<dbReference type="RefSeq" id="WP_069609100.1">
    <property type="nucleotide sequence ID" value="NZ_CP015217.1"/>
</dbReference>